<dbReference type="EMBL" id="AP012032">
    <property type="protein sequence ID" value="BAK11192.1"/>
    <property type="molecule type" value="Genomic_DNA"/>
</dbReference>
<dbReference type="PANTHER" id="PTHR10395">
    <property type="entry name" value="URICASE AND TRANSTHYRETIN-RELATED"/>
    <property type="match status" value="1"/>
</dbReference>
<dbReference type="InterPro" id="IPR036817">
    <property type="entry name" value="Transthyretin/HIU_hydrolase_sf"/>
</dbReference>
<evidence type="ECO:0000259" key="12">
    <source>
        <dbReference type="SMART" id="SM00095"/>
    </source>
</evidence>
<dbReference type="AlphaFoldDB" id="A0A0H3L319"/>
<evidence type="ECO:0000256" key="8">
    <source>
        <dbReference type="ARBA" id="ARBA00022801"/>
    </source>
</evidence>
<feature type="binding site" evidence="9">
    <location>
        <position position="71"/>
    </location>
    <ligand>
        <name>substrate</name>
    </ligand>
</feature>
<dbReference type="InterPro" id="IPR023419">
    <property type="entry name" value="Transthyretin_CS"/>
</dbReference>
<dbReference type="PATRIC" id="fig|932677.3.peg.1284"/>
<organism evidence="13 14">
    <name type="scientific">Pantoea ananatis (strain AJ13355)</name>
    <dbReference type="NCBI Taxonomy" id="932677"/>
    <lineage>
        <taxon>Bacteria</taxon>
        <taxon>Pseudomonadati</taxon>
        <taxon>Pseudomonadota</taxon>
        <taxon>Gammaproteobacteria</taxon>
        <taxon>Enterobacterales</taxon>
        <taxon>Erwiniaceae</taxon>
        <taxon>Pantoea</taxon>
    </lineage>
</organism>
<feature type="binding site" evidence="9">
    <location>
        <position position="33"/>
    </location>
    <ligand>
        <name>substrate</name>
    </ligand>
</feature>
<keyword evidence="7 10" id="KW-0659">Purine metabolism</keyword>
<comment type="subunit">
    <text evidence="4 10">Homotetramer.</text>
</comment>
<feature type="chain" id="PRO_5002614552" description="5-hydroxyisourate hydrolase" evidence="11">
    <location>
        <begin position="21"/>
        <end position="139"/>
    </location>
</feature>
<evidence type="ECO:0000256" key="10">
    <source>
        <dbReference type="RuleBase" id="RU361270"/>
    </source>
</evidence>
<evidence type="ECO:0000256" key="1">
    <source>
        <dbReference type="ARBA" id="ARBA00001043"/>
    </source>
</evidence>
<keyword evidence="8 10" id="KW-0378">Hydrolase</keyword>
<proteinExistence type="inferred from homology"/>
<evidence type="ECO:0000313" key="13">
    <source>
        <dbReference type="EMBL" id="BAK11192.1"/>
    </source>
</evidence>
<accession>A0A0H3L319</accession>
<dbReference type="SUPFAM" id="SSF49472">
    <property type="entry name" value="Transthyretin (synonym: prealbumin)"/>
    <property type="match status" value="1"/>
</dbReference>
<feature type="binding site" evidence="9">
    <location>
        <position position="136"/>
    </location>
    <ligand>
        <name>substrate</name>
    </ligand>
</feature>
<evidence type="ECO:0000256" key="6">
    <source>
        <dbReference type="ARBA" id="ARBA00017539"/>
    </source>
</evidence>
<evidence type="ECO:0000313" key="14">
    <source>
        <dbReference type="Proteomes" id="UP000006690"/>
    </source>
</evidence>
<keyword evidence="11" id="KW-0732">Signal</keyword>
<dbReference type="PROSITE" id="PS00769">
    <property type="entry name" value="TRANSTHYRETIN_2"/>
    <property type="match status" value="1"/>
</dbReference>
<dbReference type="CDD" id="cd05822">
    <property type="entry name" value="TLP_HIUase"/>
    <property type="match status" value="1"/>
</dbReference>
<dbReference type="SMART" id="SM00095">
    <property type="entry name" value="TR_THY"/>
    <property type="match status" value="1"/>
</dbReference>
<evidence type="ECO:0000256" key="4">
    <source>
        <dbReference type="ARBA" id="ARBA00011881"/>
    </source>
</evidence>
<sequence>MKWQMSAVAALLMGSVSAYAAQSDSMKNPLSVHVLNLESGTPTPGISVDLEHKEQDKWVKLSSGVTDKNGRISALFPEGKKVETGDYKVVFKTGDYYQKVQHKSFFPEIPVIFHMESSEPHYHIPLLLSPYGYSTYRGN</sequence>
<dbReference type="GO" id="GO:0006144">
    <property type="term" value="P:purine nucleobase metabolic process"/>
    <property type="evidence" value="ECO:0007669"/>
    <property type="project" value="UniProtKB-KW"/>
</dbReference>
<evidence type="ECO:0000256" key="2">
    <source>
        <dbReference type="ARBA" id="ARBA00002704"/>
    </source>
</evidence>
<name>A0A0H3L319_PANAA</name>
<dbReference type="PRINTS" id="PR00189">
    <property type="entry name" value="TRNSTHYRETIN"/>
</dbReference>
<evidence type="ECO:0000256" key="5">
    <source>
        <dbReference type="ARBA" id="ARBA00012609"/>
    </source>
</evidence>
<dbReference type="eggNOG" id="COG2351">
    <property type="taxonomic scope" value="Bacteria"/>
</dbReference>
<dbReference type="InterPro" id="IPR014306">
    <property type="entry name" value="Hydroxyisourate_hydrolase"/>
</dbReference>
<feature type="domain" description="Transthyretin/hydroxyisourate hydrolase" evidence="12">
    <location>
        <begin position="25"/>
        <end position="139"/>
    </location>
</feature>
<dbReference type="HOGENOM" id="CLU_115536_3_0_6"/>
<dbReference type="Pfam" id="PF00576">
    <property type="entry name" value="Transthyretin"/>
    <property type="match status" value="1"/>
</dbReference>
<comment type="function">
    <text evidence="2">Catalyzes the hydrolysis of 5-hydroxyisourate (HIU) to 2-oxo-4-hydroxy-4-carboxy-5-ureidoimidazoline (OHCU).</text>
</comment>
<feature type="signal peptide" evidence="11">
    <location>
        <begin position="1"/>
        <end position="20"/>
    </location>
</feature>
<dbReference type="RefSeq" id="WP_013025649.1">
    <property type="nucleotide sequence ID" value="NC_017531.2"/>
</dbReference>
<dbReference type="Proteomes" id="UP000006690">
    <property type="component" value="Chromosome"/>
</dbReference>
<dbReference type="PANTHER" id="PTHR10395:SF7">
    <property type="entry name" value="5-HYDROXYISOURATE HYDROLASE"/>
    <property type="match status" value="1"/>
</dbReference>
<dbReference type="Gene3D" id="2.60.40.180">
    <property type="entry name" value="Transthyretin/hydroxyisourate hydrolase domain"/>
    <property type="match status" value="1"/>
</dbReference>
<reference evidence="14" key="1">
    <citation type="journal article" date="2012" name="Appl. Microbiol. Biotechnol.">
        <title>The complete genome sequence of Pantoea ananatis AJ13355, an organism with great biotechnological potential.</title>
        <authorList>
            <person name="Hara Y."/>
            <person name="Kadotani N."/>
            <person name="Izui H."/>
            <person name="Katashkina J.I."/>
            <person name="Kuvaeva T.M."/>
            <person name="Andreeva I.G."/>
            <person name="Golubeva L.I."/>
            <person name="Malko D.B."/>
            <person name="Makeev V.J."/>
            <person name="Mashko S.V."/>
            <person name="Kozlov Y.I."/>
        </authorList>
    </citation>
    <scope>NUCLEOTIDE SEQUENCE [LARGE SCALE GENOMIC DNA]</scope>
    <source>
        <strain evidence="14">AJ13355</strain>
    </source>
</reference>
<gene>
    <name evidence="13" type="primary">yedX</name>
    <name evidence="13" type="ordered locus">PAJ_1112</name>
</gene>
<dbReference type="NCBIfam" id="TIGR02962">
    <property type="entry name" value="hdxy_isourate"/>
    <property type="match status" value="1"/>
</dbReference>
<dbReference type="InterPro" id="IPR023416">
    <property type="entry name" value="Transthyretin/HIU_hydrolase_d"/>
</dbReference>
<dbReference type="InterPro" id="IPR000895">
    <property type="entry name" value="Transthyretin/HIU_hydrolase"/>
</dbReference>
<dbReference type="OrthoDB" id="9792386at2"/>
<comment type="catalytic activity">
    <reaction evidence="1 10">
        <text>5-hydroxyisourate + H2O = 5-hydroxy-2-oxo-4-ureido-2,5-dihydro-1H-imidazole-5-carboxylate + H(+)</text>
        <dbReference type="Rhea" id="RHEA:23736"/>
        <dbReference type="ChEBI" id="CHEBI:15377"/>
        <dbReference type="ChEBI" id="CHEBI:15378"/>
        <dbReference type="ChEBI" id="CHEBI:18072"/>
        <dbReference type="ChEBI" id="CHEBI:58639"/>
        <dbReference type="EC" id="3.5.2.17"/>
    </reaction>
</comment>
<evidence type="ECO:0000256" key="3">
    <source>
        <dbReference type="ARBA" id="ARBA00009850"/>
    </source>
</evidence>
<evidence type="ECO:0000256" key="9">
    <source>
        <dbReference type="PIRSR" id="PIRSR600895-51"/>
    </source>
</evidence>
<comment type="similarity">
    <text evidence="3 10">Belongs to the transthyretin family. 5-hydroxyisourate hydrolase subfamily.</text>
</comment>
<protein>
    <recommendedName>
        <fullName evidence="6 10">5-hydroxyisourate hydrolase</fullName>
        <shortName evidence="10">HIU hydrolase</shortName>
        <shortName evidence="10">HIUHase</shortName>
        <ecNumber evidence="5 10">3.5.2.17</ecNumber>
    </recommendedName>
</protein>
<dbReference type="GeneID" id="57268392"/>
<dbReference type="KEGG" id="paj:PAJ_1112"/>
<dbReference type="EC" id="3.5.2.17" evidence="5 10"/>
<dbReference type="GO" id="GO:0033971">
    <property type="term" value="F:hydroxyisourate hydrolase activity"/>
    <property type="evidence" value="ECO:0007669"/>
    <property type="project" value="UniProtKB-EC"/>
</dbReference>
<evidence type="ECO:0000256" key="11">
    <source>
        <dbReference type="SAM" id="SignalP"/>
    </source>
</evidence>
<evidence type="ECO:0000256" key="7">
    <source>
        <dbReference type="ARBA" id="ARBA00022631"/>
    </source>
</evidence>